<keyword evidence="3 6" id="KW-0133">Cell shape</keyword>
<dbReference type="InterPro" id="IPR052905">
    <property type="entry name" value="LD-transpeptidase_YkuD-like"/>
</dbReference>
<dbReference type="Pfam" id="PF01471">
    <property type="entry name" value="PG_binding_1"/>
    <property type="match status" value="1"/>
</dbReference>
<dbReference type="Gene3D" id="1.10.101.10">
    <property type="entry name" value="PGBD-like superfamily/PGBD"/>
    <property type="match status" value="1"/>
</dbReference>
<organism evidence="8 9">
    <name type="scientific">Halanaerobium saccharolyticum</name>
    <dbReference type="NCBI Taxonomy" id="43595"/>
    <lineage>
        <taxon>Bacteria</taxon>
        <taxon>Bacillati</taxon>
        <taxon>Bacillota</taxon>
        <taxon>Clostridia</taxon>
        <taxon>Halanaerobiales</taxon>
        <taxon>Halanaerobiaceae</taxon>
        <taxon>Halanaerobium</taxon>
    </lineage>
</organism>
<dbReference type="InterPro" id="IPR002477">
    <property type="entry name" value="Peptidoglycan-bd-like"/>
</dbReference>
<evidence type="ECO:0000259" key="7">
    <source>
        <dbReference type="PROSITE" id="PS52029"/>
    </source>
</evidence>
<evidence type="ECO:0000313" key="8">
    <source>
        <dbReference type="EMBL" id="TDW06759.1"/>
    </source>
</evidence>
<dbReference type="EMBL" id="SODA01000004">
    <property type="protein sequence ID" value="TDW06759.1"/>
    <property type="molecule type" value="Genomic_DNA"/>
</dbReference>
<comment type="pathway">
    <text evidence="1 6">Cell wall biogenesis; peptidoglycan biosynthesis.</text>
</comment>
<dbReference type="InterPro" id="IPR005490">
    <property type="entry name" value="LD_TPept_cat_dom"/>
</dbReference>
<dbReference type="SUPFAM" id="SSF47090">
    <property type="entry name" value="PGBD-like"/>
    <property type="match status" value="1"/>
</dbReference>
<dbReference type="Proteomes" id="UP000294697">
    <property type="component" value="Unassembled WGS sequence"/>
</dbReference>
<dbReference type="Pfam" id="PF03734">
    <property type="entry name" value="YkuD"/>
    <property type="match status" value="1"/>
</dbReference>
<dbReference type="GO" id="GO:0009252">
    <property type="term" value="P:peptidoglycan biosynthetic process"/>
    <property type="evidence" value="ECO:0007669"/>
    <property type="project" value="UniProtKB-UniPathway"/>
</dbReference>
<evidence type="ECO:0000256" key="1">
    <source>
        <dbReference type="ARBA" id="ARBA00004752"/>
    </source>
</evidence>
<dbReference type="Gene3D" id="2.40.440.10">
    <property type="entry name" value="L,D-transpeptidase catalytic domain-like"/>
    <property type="match status" value="1"/>
</dbReference>
<dbReference type="GO" id="GO:0016740">
    <property type="term" value="F:transferase activity"/>
    <property type="evidence" value="ECO:0007669"/>
    <property type="project" value="UniProtKB-KW"/>
</dbReference>
<accession>A0A4R7Z9X9</accession>
<feature type="active site" description="Proton donor/acceptor" evidence="6">
    <location>
        <position position="448"/>
    </location>
</feature>
<dbReference type="Pfam" id="PF20142">
    <property type="entry name" value="Scaffold"/>
    <property type="match status" value="1"/>
</dbReference>
<gene>
    <name evidence="8" type="ORF">C8C77_104153</name>
</gene>
<keyword evidence="2" id="KW-0808">Transferase</keyword>
<dbReference type="SUPFAM" id="SSF141523">
    <property type="entry name" value="L,D-transpeptidase catalytic domain-like"/>
    <property type="match status" value="1"/>
</dbReference>
<evidence type="ECO:0000256" key="4">
    <source>
        <dbReference type="ARBA" id="ARBA00022984"/>
    </source>
</evidence>
<keyword evidence="5 6" id="KW-0961">Cell wall biogenesis/degradation</keyword>
<feature type="active site" description="Nucleophile" evidence="6">
    <location>
        <position position="467"/>
    </location>
</feature>
<sequence>MKKRILFFLIMFLLIFIFNANVAAQSELAMSIRNHLLVIEEYEGMFPENEDVNFYQQLKEFYEQRHYQSIWLKEEQFRRNPEALVEEIKNSYDEGLNPEDYHLEYIEENTRYQELFEEGSLKKRALLDILLTNAYLSLASDYLNGKIDAEIIIEDYSYQPDNLEAQNLLKLLLEEKDVAQTLQEQLPQIENYKKLKQKLADYRNPEKIKEWTQIAPGDLLAEDAEGQRVSQLISNLNSRNYLNQAQIENDDYFDRTVKKAVVRFQMNHGLNADGVVGDKTLKALNVPLDHRIKQIIINMERWRWLPEDLGSRYIYVNIADYNLKLYENNQVIMEMKTIVGQEQRSTPVFSDTIKYLVINPYWYVPKSIAVKDKLPQIKKDYNYLKENNYSLFKYMGDSELKEIDPAEVEWSKINEDNFNYLLRQNPGDQNALGKIKFMFPNKFSIYLHDTPGRYLFSETDRSFSSGCIRIEKPVDLAEYLLQDQEKWNRDAIESEMKKDKEKTVYLNNPIKIYIQYNSAWVDSLGNLNFREDIYNRDQKIINEYFKSL</sequence>
<evidence type="ECO:0000256" key="5">
    <source>
        <dbReference type="ARBA" id="ARBA00023316"/>
    </source>
</evidence>
<dbReference type="PROSITE" id="PS52029">
    <property type="entry name" value="LD_TPASE"/>
    <property type="match status" value="1"/>
</dbReference>
<dbReference type="AlphaFoldDB" id="A0A4R7Z9X9"/>
<keyword evidence="4 6" id="KW-0573">Peptidoglycan synthesis</keyword>
<proteinExistence type="predicted"/>
<evidence type="ECO:0000256" key="2">
    <source>
        <dbReference type="ARBA" id="ARBA00022679"/>
    </source>
</evidence>
<feature type="domain" description="L,D-TPase catalytic" evidence="7">
    <location>
        <begin position="312"/>
        <end position="513"/>
    </location>
</feature>
<name>A0A4R7Z9X9_9FIRM</name>
<comment type="caution">
    <text evidence="8">The sequence shown here is derived from an EMBL/GenBank/DDBJ whole genome shotgun (WGS) entry which is preliminary data.</text>
</comment>
<evidence type="ECO:0000256" key="6">
    <source>
        <dbReference type="PROSITE-ProRule" id="PRU01373"/>
    </source>
</evidence>
<dbReference type="InterPro" id="IPR045380">
    <property type="entry name" value="LD_TPept_scaffold_dom"/>
</dbReference>
<dbReference type="InterPro" id="IPR036365">
    <property type="entry name" value="PGBD-like_sf"/>
</dbReference>
<reference evidence="8 9" key="1">
    <citation type="submission" date="2019-03" db="EMBL/GenBank/DDBJ databases">
        <title>Subsurface microbial communities from deep shales in Ohio and West Virginia, USA.</title>
        <authorList>
            <person name="Wrighton K."/>
        </authorList>
    </citation>
    <scope>NUCLEOTIDE SEQUENCE [LARGE SCALE GENOMIC DNA]</scope>
    <source>
        <strain evidence="8 9">MSL9.2</strain>
    </source>
</reference>
<dbReference type="PANTHER" id="PTHR41533">
    <property type="entry name" value="L,D-TRANSPEPTIDASE HI_1667-RELATED"/>
    <property type="match status" value="1"/>
</dbReference>
<dbReference type="UniPathway" id="UPA00219"/>
<protein>
    <submittedName>
        <fullName evidence="8">Murein L,D-transpeptidase YcbB/YkuD</fullName>
    </submittedName>
</protein>
<dbReference type="InterPro" id="IPR038063">
    <property type="entry name" value="Transpep_catalytic_dom"/>
</dbReference>
<dbReference type="InterPro" id="IPR036366">
    <property type="entry name" value="PGBDSf"/>
</dbReference>
<dbReference type="CDD" id="cd16913">
    <property type="entry name" value="YkuD_like"/>
    <property type="match status" value="1"/>
</dbReference>
<dbReference type="GO" id="GO:0071555">
    <property type="term" value="P:cell wall organization"/>
    <property type="evidence" value="ECO:0007669"/>
    <property type="project" value="UniProtKB-UniRule"/>
</dbReference>
<dbReference type="PANTHER" id="PTHR41533:SF2">
    <property type="entry name" value="BLR7131 PROTEIN"/>
    <property type="match status" value="1"/>
</dbReference>
<evidence type="ECO:0000256" key="3">
    <source>
        <dbReference type="ARBA" id="ARBA00022960"/>
    </source>
</evidence>
<evidence type="ECO:0000313" key="9">
    <source>
        <dbReference type="Proteomes" id="UP000294697"/>
    </source>
</evidence>
<dbReference type="GO" id="GO:0008360">
    <property type="term" value="P:regulation of cell shape"/>
    <property type="evidence" value="ECO:0007669"/>
    <property type="project" value="UniProtKB-UniRule"/>
</dbReference>